<evidence type="ECO:0000256" key="1">
    <source>
        <dbReference type="ARBA" id="ARBA00022801"/>
    </source>
</evidence>
<feature type="transmembrane region" description="Helical" evidence="3">
    <location>
        <begin position="130"/>
        <end position="151"/>
    </location>
</feature>
<protein>
    <recommendedName>
        <fullName evidence="4">Phosphatidic acid phosphatase type 2/haloperoxidase domain-containing protein</fullName>
    </recommendedName>
</protein>
<keyword evidence="3" id="KW-0812">Transmembrane</keyword>
<sequence>MISGAALLHRPTSKFFSARPYRTNFSRPSLRIRFSTPESTGFRGTRTNARAGLSSNTMSTESFKSPGISRGRNEESMGVHQQEVLVNDSPEFQALSIDGGGLEATLNSMSKWLVSAAFGAFFLWRHDADALWVATGAVINSVLSVVLKRILNQERPFPTARGDPGMPSSHAQSIFYIVTFGVLARVKHGGRFCDQKLAFSFLVRFLDWQSWLRVSQKLHTVNQVVVGAVVGTGFSALWYWLWSEFVFQAFISSVWVRLVVVLGALTFCVSFIVYVINYWLIDD</sequence>
<keyword evidence="3" id="KW-0472">Membrane</keyword>
<evidence type="ECO:0000313" key="6">
    <source>
        <dbReference type="Proteomes" id="UP001154282"/>
    </source>
</evidence>
<dbReference type="AlphaFoldDB" id="A0AAV0I496"/>
<dbReference type="GO" id="GO:0008610">
    <property type="term" value="P:lipid biosynthetic process"/>
    <property type="evidence" value="ECO:0007669"/>
    <property type="project" value="TreeGrafter"/>
</dbReference>
<dbReference type="EMBL" id="CAMGYJ010000003">
    <property type="protein sequence ID" value="CAI0392367.1"/>
    <property type="molecule type" value="Genomic_DNA"/>
</dbReference>
<gene>
    <name evidence="5" type="ORF">LITE_LOCUS7516</name>
</gene>
<keyword evidence="6" id="KW-1185">Reference proteome</keyword>
<feature type="region of interest" description="Disordered" evidence="2">
    <location>
        <begin position="36"/>
        <end position="75"/>
    </location>
</feature>
<dbReference type="Gene3D" id="1.20.144.10">
    <property type="entry name" value="Phosphatidic acid phosphatase type 2/haloperoxidase"/>
    <property type="match status" value="1"/>
</dbReference>
<evidence type="ECO:0000313" key="5">
    <source>
        <dbReference type="EMBL" id="CAI0392367.1"/>
    </source>
</evidence>
<dbReference type="SUPFAM" id="SSF48317">
    <property type="entry name" value="Acid phosphatase/Vanadium-dependent haloperoxidase"/>
    <property type="match status" value="1"/>
</dbReference>
<evidence type="ECO:0000256" key="3">
    <source>
        <dbReference type="SAM" id="Phobius"/>
    </source>
</evidence>
<dbReference type="Proteomes" id="UP001154282">
    <property type="component" value="Unassembled WGS sequence"/>
</dbReference>
<dbReference type="InterPro" id="IPR036938">
    <property type="entry name" value="PAP2/HPO_sf"/>
</dbReference>
<name>A0AAV0I496_9ROSI</name>
<dbReference type="PANTHER" id="PTHR11247:SF40">
    <property type="entry name" value="LIPID PHOSPHATE PHOSPHATASE EPSILON 1, CHLOROPLASTIC"/>
    <property type="match status" value="1"/>
</dbReference>
<evidence type="ECO:0000259" key="4">
    <source>
        <dbReference type="Pfam" id="PF01569"/>
    </source>
</evidence>
<feature type="transmembrane region" description="Helical" evidence="3">
    <location>
        <begin position="221"/>
        <end position="242"/>
    </location>
</feature>
<dbReference type="Pfam" id="PF01569">
    <property type="entry name" value="PAP2"/>
    <property type="match status" value="1"/>
</dbReference>
<dbReference type="PANTHER" id="PTHR11247">
    <property type="entry name" value="PALMITOYL-PROTEIN THIOESTERASE/DOLICHYLDIPHOSPHATASE 1"/>
    <property type="match status" value="1"/>
</dbReference>
<dbReference type="GO" id="GO:0005789">
    <property type="term" value="C:endoplasmic reticulum membrane"/>
    <property type="evidence" value="ECO:0007669"/>
    <property type="project" value="TreeGrafter"/>
</dbReference>
<keyword evidence="1" id="KW-0378">Hydrolase</keyword>
<dbReference type="InterPro" id="IPR000326">
    <property type="entry name" value="PAP2/HPO"/>
</dbReference>
<keyword evidence="3" id="KW-1133">Transmembrane helix</keyword>
<accession>A0AAV0I496</accession>
<dbReference type="GO" id="GO:0006487">
    <property type="term" value="P:protein N-linked glycosylation"/>
    <property type="evidence" value="ECO:0007669"/>
    <property type="project" value="TreeGrafter"/>
</dbReference>
<feature type="transmembrane region" description="Helical" evidence="3">
    <location>
        <begin position="254"/>
        <end position="280"/>
    </location>
</feature>
<proteinExistence type="predicted"/>
<feature type="compositionally biased region" description="Polar residues" evidence="2">
    <location>
        <begin position="45"/>
        <end position="63"/>
    </location>
</feature>
<dbReference type="GO" id="GO:0047874">
    <property type="term" value="F:dolichyldiphosphatase activity"/>
    <property type="evidence" value="ECO:0007669"/>
    <property type="project" value="TreeGrafter"/>
</dbReference>
<evidence type="ECO:0000256" key="2">
    <source>
        <dbReference type="SAM" id="MobiDB-lite"/>
    </source>
</evidence>
<feature type="domain" description="Phosphatidic acid phosphatase type 2/haloperoxidase" evidence="4">
    <location>
        <begin position="130"/>
        <end position="243"/>
    </location>
</feature>
<comment type="caution">
    <text evidence="5">The sequence shown here is derived from an EMBL/GenBank/DDBJ whole genome shotgun (WGS) entry which is preliminary data.</text>
</comment>
<reference evidence="5" key="1">
    <citation type="submission" date="2022-08" db="EMBL/GenBank/DDBJ databases">
        <authorList>
            <person name="Gutierrez-Valencia J."/>
        </authorList>
    </citation>
    <scope>NUCLEOTIDE SEQUENCE</scope>
</reference>
<organism evidence="5 6">
    <name type="scientific">Linum tenue</name>
    <dbReference type="NCBI Taxonomy" id="586396"/>
    <lineage>
        <taxon>Eukaryota</taxon>
        <taxon>Viridiplantae</taxon>
        <taxon>Streptophyta</taxon>
        <taxon>Embryophyta</taxon>
        <taxon>Tracheophyta</taxon>
        <taxon>Spermatophyta</taxon>
        <taxon>Magnoliopsida</taxon>
        <taxon>eudicotyledons</taxon>
        <taxon>Gunneridae</taxon>
        <taxon>Pentapetalae</taxon>
        <taxon>rosids</taxon>
        <taxon>fabids</taxon>
        <taxon>Malpighiales</taxon>
        <taxon>Linaceae</taxon>
        <taxon>Linum</taxon>
    </lineage>
</organism>